<feature type="signal peptide" evidence="1">
    <location>
        <begin position="1"/>
        <end position="27"/>
    </location>
</feature>
<proteinExistence type="predicted"/>
<organism evidence="3 4">
    <name type="scientific">Chryseolinea serpens</name>
    <dbReference type="NCBI Taxonomy" id="947013"/>
    <lineage>
        <taxon>Bacteria</taxon>
        <taxon>Pseudomonadati</taxon>
        <taxon>Bacteroidota</taxon>
        <taxon>Cytophagia</taxon>
        <taxon>Cytophagales</taxon>
        <taxon>Fulvivirgaceae</taxon>
        <taxon>Chryseolinea</taxon>
    </lineage>
</organism>
<dbReference type="OrthoDB" id="1489153at2"/>
<evidence type="ECO:0000313" key="3">
    <source>
        <dbReference type="EMBL" id="SHG46946.1"/>
    </source>
</evidence>
<dbReference type="NCBIfam" id="TIGR04183">
    <property type="entry name" value="Por_Secre_tail"/>
    <property type="match status" value="1"/>
</dbReference>
<feature type="domain" description="Secretion system C-terminal sorting" evidence="2">
    <location>
        <begin position="562"/>
        <end position="629"/>
    </location>
</feature>
<dbReference type="InterPro" id="IPR026444">
    <property type="entry name" value="Secre_tail"/>
</dbReference>
<sequence length="638" mass="71230">MKKNRPSLCSPWSLLLFALCITGRVSGQFSPVTLPAGLQPTESEMVVYQNNLMLVLQNAEHNKFSLHKYNGAVTAAVPLPKGYNLYQDTQFEQLRDMLYFMPDRTTSTGRAELLRYDGAAVTPIDIPDDVLPPATVRLIGHTPFSYRDVLYIEAISLDSTRGDATSITHWIKYDGASFSRMSLSFMYTCVREGYPEIVSDKKLFQGKMYMRYYHYLTERQIISFDGADIEVYVDHPDHIGEPGGCEMEIFNDRLYIPTYEHRPVAPPHLAQGGILNRFDGTTQTKVTIPSGLQYAKTTLEPYAGKMWGVVNDGSFFPQWYAYDGATFTATTMPPGTRIHPASDQRVYQCQLYIVLSTGPVIGTPVYALYAYRDPLECAVLPTVVERVDIHAYAPEREWCWTGIDVDWTLPTPCTIPCIDPLMRVALLDKPGQEVWSKTYDKPFQVTYPVDDKQSFIATAAIETNKVSQDFVVLDKELVPAGIEDVKLRITSREQNFQLDVATEKNVKVPFIIALQDADGKTLWQQKFTAPLATVVEVATPQRGTTLRFMLDGSVTQVTSLSVFPNPASGNPTIDVGTNGAKLSTQITITDFFGKTIYKKDVTAPVTIQPDLSQAPKGLYIISVAGPDGRAHRQTLVLK</sequence>
<reference evidence="3 4" key="1">
    <citation type="submission" date="2016-11" db="EMBL/GenBank/DDBJ databases">
        <authorList>
            <person name="Jaros S."/>
            <person name="Januszkiewicz K."/>
            <person name="Wedrychowicz H."/>
        </authorList>
    </citation>
    <scope>NUCLEOTIDE SEQUENCE [LARGE SCALE GENOMIC DNA]</scope>
    <source>
        <strain evidence="3 4">DSM 24574</strain>
    </source>
</reference>
<evidence type="ECO:0000259" key="2">
    <source>
        <dbReference type="Pfam" id="PF18962"/>
    </source>
</evidence>
<evidence type="ECO:0000313" key="4">
    <source>
        <dbReference type="Proteomes" id="UP000184212"/>
    </source>
</evidence>
<keyword evidence="4" id="KW-1185">Reference proteome</keyword>
<gene>
    <name evidence="3" type="ORF">SAMN04488109_0413</name>
</gene>
<feature type="chain" id="PRO_5013245902" evidence="1">
    <location>
        <begin position="28"/>
        <end position="638"/>
    </location>
</feature>
<dbReference type="RefSeq" id="WP_073130591.1">
    <property type="nucleotide sequence ID" value="NZ_FQWQ01000001.1"/>
</dbReference>
<name>A0A1M5K2F6_9BACT</name>
<dbReference type="Pfam" id="PF18962">
    <property type="entry name" value="Por_Secre_tail"/>
    <property type="match status" value="1"/>
</dbReference>
<accession>A0A1M5K2F6</accession>
<protein>
    <submittedName>
        <fullName evidence="3">Por secretion system C-terminal sorting domain-containing protein</fullName>
    </submittedName>
</protein>
<dbReference type="Proteomes" id="UP000184212">
    <property type="component" value="Unassembled WGS sequence"/>
</dbReference>
<dbReference type="EMBL" id="FQWQ01000001">
    <property type="protein sequence ID" value="SHG46946.1"/>
    <property type="molecule type" value="Genomic_DNA"/>
</dbReference>
<dbReference type="AlphaFoldDB" id="A0A1M5K2F6"/>
<evidence type="ECO:0000256" key="1">
    <source>
        <dbReference type="SAM" id="SignalP"/>
    </source>
</evidence>
<keyword evidence="1" id="KW-0732">Signal</keyword>